<gene>
    <name evidence="1" type="ORF">ERS007739_00306</name>
</gene>
<accession>A0A916L7R4</accession>
<organism evidence="1 2">
    <name type="scientific">Mycobacterium tuberculosis</name>
    <dbReference type="NCBI Taxonomy" id="1773"/>
    <lineage>
        <taxon>Bacteria</taxon>
        <taxon>Bacillati</taxon>
        <taxon>Actinomycetota</taxon>
        <taxon>Actinomycetes</taxon>
        <taxon>Mycobacteriales</taxon>
        <taxon>Mycobacteriaceae</taxon>
        <taxon>Mycobacterium</taxon>
        <taxon>Mycobacterium tuberculosis complex</taxon>
    </lineage>
</organism>
<reference evidence="2" key="1">
    <citation type="submission" date="2015-03" db="EMBL/GenBank/DDBJ databases">
        <authorList>
            <consortium name="Pathogen Informatics"/>
        </authorList>
    </citation>
    <scope>NUCLEOTIDE SEQUENCE [LARGE SCALE GENOMIC DNA]</scope>
    <source>
        <strain evidence="2">N09902308</strain>
    </source>
</reference>
<proteinExistence type="predicted"/>
<evidence type="ECO:0000313" key="2">
    <source>
        <dbReference type="Proteomes" id="UP000039021"/>
    </source>
</evidence>
<protein>
    <submittedName>
        <fullName evidence="1">Uncharacterized protein</fullName>
    </submittedName>
</protein>
<dbReference type="AlphaFoldDB" id="A0A916L7R4"/>
<name>A0A916L7R4_MYCTX</name>
<evidence type="ECO:0000313" key="1">
    <source>
        <dbReference type="EMBL" id="COW90788.1"/>
    </source>
</evidence>
<sequence length="65" mass="6924">MGLLAACLRSATETAPKSRLVAPDRCMYRRAIIATCAAGVESPCGYENELSTPVESAFSVKRVCT</sequence>
<dbReference type="Proteomes" id="UP000039021">
    <property type="component" value="Unassembled WGS sequence"/>
</dbReference>
<comment type="caution">
    <text evidence="1">The sequence shown here is derived from an EMBL/GenBank/DDBJ whole genome shotgun (WGS) entry which is preliminary data.</text>
</comment>
<dbReference type="EMBL" id="CSBK01000082">
    <property type="protein sequence ID" value="COW90788.1"/>
    <property type="molecule type" value="Genomic_DNA"/>
</dbReference>